<sequence>MMADQVFNCESFEDISNYIQYQEQDSLPLSFCHFQENQNNEDNTTEMEILFDLNKNEDVIMESDQEEKNKIREKLENVFRRQLKKEKKSKFQNECRYIVGNAIQAMENFELPQDIVNYYKRIGSSIIGFQALKQHLILNKDDSNETIQRKRIFQDYLIEFLQKKASLYILKSRKKQKLRQYLQYKNKIMMFYVKYPELWHRNELPHFDQQQYCQSQHLLD</sequence>
<protein>
    <submittedName>
        <fullName evidence="1">Uncharacterized protein</fullName>
    </submittedName>
</protein>
<dbReference type="OrthoDB" id="304223at2759"/>
<proteinExistence type="predicted"/>
<evidence type="ECO:0000313" key="1">
    <source>
        <dbReference type="EMBL" id="CAD8199601.1"/>
    </source>
</evidence>
<name>A0A8S1XFF0_9CILI</name>
<organism evidence="1 2">
    <name type="scientific">Paramecium pentaurelia</name>
    <dbReference type="NCBI Taxonomy" id="43138"/>
    <lineage>
        <taxon>Eukaryota</taxon>
        <taxon>Sar</taxon>
        <taxon>Alveolata</taxon>
        <taxon>Ciliophora</taxon>
        <taxon>Intramacronucleata</taxon>
        <taxon>Oligohymenophorea</taxon>
        <taxon>Peniculida</taxon>
        <taxon>Parameciidae</taxon>
        <taxon>Paramecium</taxon>
    </lineage>
</organism>
<comment type="caution">
    <text evidence="1">The sequence shown here is derived from an EMBL/GenBank/DDBJ whole genome shotgun (WGS) entry which is preliminary data.</text>
</comment>
<reference evidence="1" key="1">
    <citation type="submission" date="2021-01" db="EMBL/GenBank/DDBJ databases">
        <authorList>
            <consortium name="Genoscope - CEA"/>
            <person name="William W."/>
        </authorList>
    </citation>
    <scope>NUCLEOTIDE SEQUENCE</scope>
</reference>
<evidence type="ECO:0000313" key="2">
    <source>
        <dbReference type="Proteomes" id="UP000689195"/>
    </source>
</evidence>
<gene>
    <name evidence="1" type="ORF">PPENT_87.1.T1220054</name>
</gene>
<keyword evidence="2" id="KW-1185">Reference proteome</keyword>
<accession>A0A8S1XFF0</accession>
<dbReference type="AlphaFoldDB" id="A0A8S1XFF0"/>
<dbReference type="Proteomes" id="UP000689195">
    <property type="component" value="Unassembled WGS sequence"/>
</dbReference>
<dbReference type="EMBL" id="CAJJDO010000122">
    <property type="protein sequence ID" value="CAD8199601.1"/>
    <property type="molecule type" value="Genomic_DNA"/>
</dbReference>